<feature type="transmembrane region" description="Helical" evidence="10">
    <location>
        <begin position="115"/>
        <end position="138"/>
    </location>
</feature>
<accession>A0A926WDX5</accession>
<evidence type="ECO:0000256" key="10">
    <source>
        <dbReference type="SAM" id="Phobius"/>
    </source>
</evidence>
<protein>
    <submittedName>
        <fullName evidence="12">MotA/TolQ/ExbB proton channel family protein</fullName>
    </submittedName>
</protein>
<proteinExistence type="inferred from homology"/>
<keyword evidence="7 10" id="KW-0472">Membrane</keyword>
<evidence type="ECO:0000256" key="2">
    <source>
        <dbReference type="ARBA" id="ARBA00022448"/>
    </source>
</evidence>
<feature type="transmembrane region" description="Helical" evidence="10">
    <location>
        <begin position="158"/>
        <end position="179"/>
    </location>
</feature>
<comment type="caution">
    <text evidence="12">The sequence shown here is derived from an EMBL/GenBank/DDBJ whole genome shotgun (WGS) entry which is preliminary data.</text>
</comment>
<keyword evidence="6 10" id="KW-1133">Transmembrane helix</keyword>
<dbReference type="PANTHER" id="PTHR30625:SF15">
    <property type="entry name" value="BIOPOLYMER TRANSPORT PROTEIN EXBB"/>
    <property type="match status" value="1"/>
</dbReference>
<evidence type="ECO:0000313" key="12">
    <source>
        <dbReference type="EMBL" id="MBD2292345.1"/>
    </source>
</evidence>
<keyword evidence="3" id="KW-1003">Cell membrane</keyword>
<comment type="similarity">
    <text evidence="8">Belongs to the exbB/tolQ family.</text>
</comment>
<organism evidence="12 13">
    <name type="scientific">Anabaena sphaerica FACHB-251</name>
    <dbReference type="NCBI Taxonomy" id="2692883"/>
    <lineage>
        <taxon>Bacteria</taxon>
        <taxon>Bacillati</taxon>
        <taxon>Cyanobacteriota</taxon>
        <taxon>Cyanophyceae</taxon>
        <taxon>Nostocales</taxon>
        <taxon>Nostocaceae</taxon>
        <taxon>Anabaena</taxon>
    </lineage>
</organism>
<evidence type="ECO:0000313" key="13">
    <source>
        <dbReference type="Proteomes" id="UP000662185"/>
    </source>
</evidence>
<comment type="subcellular location">
    <subcellularLocation>
        <location evidence="1">Cell membrane</location>
        <topology evidence="1">Multi-pass membrane protein</topology>
    </subcellularLocation>
    <subcellularLocation>
        <location evidence="8">Membrane</location>
        <topology evidence="8">Multi-pass membrane protein</topology>
    </subcellularLocation>
</comment>
<keyword evidence="13" id="KW-1185">Reference proteome</keyword>
<dbReference type="AlphaFoldDB" id="A0A926WDX5"/>
<reference evidence="13" key="1">
    <citation type="journal article" date="2020" name="ISME J.">
        <title>Comparative genomics reveals insights into cyanobacterial evolution and habitat adaptation.</title>
        <authorList>
            <person name="Chen M.Y."/>
            <person name="Teng W.K."/>
            <person name="Zhao L."/>
            <person name="Hu C.X."/>
            <person name="Zhou Y.K."/>
            <person name="Han B.P."/>
            <person name="Song L.R."/>
            <person name="Shu W.S."/>
        </authorList>
    </citation>
    <scope>NUCLEOTIDE SEQUENCE [LARGE SCALE GENOMIC DNA]</scope>
    <source>
        <strain evidence="13">FACHB-251</strain>
    </source>
</reference>
<evidence type="ECO:0000256" key="1">
    <source>
        <dbReference type="ARBA" id="ARBA00004651"/>
    </source>
</evidence>
<feature type="domain" description="MotA/TolQ/ExbB proton channel" evidence="11">
    <location>
        <begin position="69"/>
        <end position="190"/>
    </location>
</feature>
<dbReference type="Proteomes" id="UP000662185">
    <property type="component" value="Unassembled WGS sequence"/>
</dbReference>
<dbReference type="RefSeq" id="WP_190556669.1">
    <property type="nucleotide sequence ID" value="NZ_JACJQU010000001.1"/>
</dbReference>
<dbReference type="PANTHER" id="PTHR30625">
    <property type="entry name" value="PROTEIN TOLQ"/>
    <property type="match status" value="1"/>
</dbReference>
<dbReference type="Pfam" id="PF01618">
    <property type="entry name" value="MotA_ExbB"/>
    <property type="match status" value="1"/>
</dbReference>
<evidence type="ECO:0000256" key="8">
    <source>
        <dbReference type="RuleBase" id="RU004057"/>
    </source>
</evidence>
<evidence type="ECO:0000256" key="9">
    <source>
        <dbReference type="SAM" id="MobiDB-lite"/>
    </source>
</evidence>
<evidence type="ECO:0000256" key="3">
    <source>
        <dbReference type="ARBA" id="ARBA00022475"/>
    </source>
</evidence>
<evidence type="ECO:0000256" key="7">
    <source>
        <dbReference type="ARBA" id="ARBA00023136"/>
    </source>
</evidence>
<name>A0A926WDX5_9NOST</name>
<dbReference type="GO" id="GO:0005886">
    <property type="term" value="C:plasma membrane"/>
    <property type="evidence" value="ECO:0007669"/>
    <property type="project" value="UniProtKB-SubCell"/>
</dbReference>
<dbReference type="InterPro" id="IPR050790">
    <property type="entry name" value="ExbB/TolQ_transport"/>
</dbReference>
<feature type="transmembrane region" description="Helical" evidence="10">
    <location>
        <begin position="13"/>
        <end position="34"/>
    </location>
</feature>
<dbReference type="EMBL" id="JACJQU010000001">
    <property type="protein sequence ID" value="MBD2292345.1"/>
    <property type="molecule type" value="Genomic_DNA"/>
</dbReference>
<keyword evidence="5 8" id="KW-0653">Protein transport</keyword>
<dbReference type="GO" id="GO:0017038">
    <property type="term" value="P:protein import"/>
    <property type="evidence" value="ECO:0007669"/>
    <property type="project" value="TreeGrafter"/>
</dbReference>
<evidence type="ECO:0000256" key="4">
    <source>
        <dbReference type="ARBA" id="ARBA00022692"/>
    </source>
</evidence>
<keyword evidence="2 8" id="KW-0813">Transport</keyword>
<evidence type="ECO:0000256" key="5">
    <source>
        <dbReference type="ARBA" id="ARBA00022927"/>
    </source>
</evidence>
<evidence type="ECO:0000256" key="6">
    <source>
        <dbReference type="ARBA" id="ARBA00022989"/>
    </source>
</evidence>
<keyword evidence="4 10" id="KW-0812">Transmembrane</keyword>
<evidence type="ECO:0000259" key="11">
    <source>
        <dbReference type="Pfam" id="PF01618"/>
    </source>
</evidence>
<gene>
    <name evidence="12" type="ORF">H6G06_02325</name>
</gene>
<dbReference type="InterPro" id="IPR002898">
    <property type="entry name" value="MotA_ExbB_proton_chnl"/>
</dbReference>
<sequence>MDILDLFNKGGPAMWPLLVLSVLSLSVIFERLWFWLRILTQEKEIVERVLDAATENWEIATEIAQKAIDQPIGRFLYAPLRLQKSDAETFRLALESTAAEEVAGMRRGEKLLESVIALSPLLGLLGTVLGLIQSLRSIRIGDLGTESTAGVTTGIGESLISTAAGLIVAIVTLVFYRLFQGFVVNQVKVFNKAGNDLELLYRQSPPDPNKSTSGIVREPARESFTSPRKQRKNNLTHTPEPAPEKTAPKNPLPNSPPELENES</sequence>
<feature type="region of interest" description="Disordered" evidence="9">
    <location>
        <begin position="201"/>
        <end position="263"/>
    </location>
</feature>